<keyword evidence="4" id="KW-1185">Reference proteome</keyword>
<name>A0A6A6VI57_9PLEO</name>
<feature type="signal peptide" evidence="2">
    <location>
        <begin position="1"/>
        <end position="19"/>
    </location>
</feature>
<reference evidence="3" key="1">
    <citation type="journal article" date="2020" name="Stud. Mycol.">
        <title>101 Dothideomycetes genomes: a test case for predicting lifestyles and emergence of pathogens.</title>
        <authorList>
            <person name="Haridas S."/>
            <person name="Albert R."/>
            <person name="Binder M."/>
            <person name="Bloem J."/>
            <person name="Labutti K."/>
            <person name="Salamov A."/>
            <person name="Andreopoulos B."/>
            <person name="Baker S."/>
            <person name="Barry K."/>
            <person name="Bills G."/>
            <person name="Bluhm B."/>
            <person name="Cannon C."/>
            <person name="Castanera R."/>
            <person name="Culley D."/>
            <person name="Daum C."/>
            <person name="Ezra D."/>
            <person name="Gonzalez J."/>
            <person name="Henrissat B."/>
            <person name="Kuo A."/>
            <person name="Liang C."/>
            <person name="Lipzen A."/>
            <person name="Lutzoni F."/>
            <person name="Magnuson J."/>
            <person name="Mondo S."/>
            <person name="Nolan M."/>
            <person name="Ohm R."/>
            <person name="Pangilinan J."/>
            <person name="Park H.-J."/>
            <person name="Ramirez L."/>
            <person name="Alfaro M."/>
            <person name="Sun H."/>
            <person name="Tritt A."/>
            <person name="Yoshinaga Y."/>
            <person name="Zwiers L.-H."/>
            <person name="Turgeon B."/>
            <person name="Goodwin S."/>
            <person name="Spatafora J."/>
            <person name="Crous P."/>
            <person name="Grigoriev I."/>
        </authorList>
    </citation>
    <scope>NUCLEOTIDE SEQUENCE</scope>
    <source>
        <strain evidence="3">CBS 119925</strain>
    </source>
</reference>
<feature type="compositionally biased region" description="Polar residues" evidence="1">
    <location>
        <begin position="314"/>
        <end position="325"/>
    </location>
</feature>
<proteinExistence type="predicted"/>
<evidence type="ECO:0000313" key="4">
    <source>
        <dbReference type="Proteomes" id="UP000799440"/>
    </source>
</evidence>
<evidence type="ECO:0000256" key="2">
    <source>
        <dbReference type="SAM" id="SignalP"/>
    </source>
</evidence>
<accession>A0A6A6VI57</accession>
<feature type="chain" id="PRO_5025443347" description="Apple domain-containing protein" evidence="2">
    <location>
        <begin position="20"/>
        <end position="393"/>
    </location>
</feature>
<gene>
    <name evidence="3" type="ORF">M011DRAFT_456213</name>
</gene>
<keyword evidence="2" id="KW-0732">Signal</keyword>
<organism evidence="3 4">
    <name type="scientific">Sporormia fimetaria CBS 119925</name>
    <dbReference type="NCBI Taxonomy" id="1340428"/>
    <lineage>
        <taxon>Eukaryota</taxon>
        <taxon>Fungi</taxon>
        <taxon>Dikarya</taxon>
        <taxon>Ascomycota</taxon>
        <taxon>Pezizomycotina</taxon>
        <taxon>Dothideomycetes</taxon>
        <taxon>Pleosporomycetidae</taxon>
        <taxon>Pleosporales</taxon>
        <taxon>Sporormiaceae</taxon>
        <taxon>Sporormia</taxon>
    </lineage>
</organism>
<evidence type="ECO:0000313" key="3">
    <source>
        <dbReference type="EMBL" id="KAF2750308.1"/>
    </source>
</evidence>
<protein>
    <recommendedName>
        <fullName evidence="5">Apple domain-containing protein</fullName>
    </recommendedName>
</protein>
<feature type="region of interest" description="Disordered" evidence="1">
    <location>
        <begin position="314"/>
        <end position="351"/>
    </location>
</feature>
<feature type="compositionally biased region" description="Low complexity" evidence="1">
    <location>
        <begin position="335"/>
        <end position="351"/>
    </location>
</feature>
<evidence type="ECO:0000256" key="1">
    <source>
        <dbReference type="SAM" id="MobiDB-lite"/>
    </source>
</evidence>
<dbReference type="EMBL" id="MU006564">
    <property type="protein sequence ID" value="KAF2750308.1"/>
    <property type="molecule type" value="Genomic_DNA"/>
</dbReference>
<evidence type="ECO:0008006" key="5">
    <source>
        <dbReference type="Google" id="ProtNLM"/>
    </source>
</evidence>
<dbReference type="Proteomes" id="UP000799440">
    <property type="component" value="Unassembled WGS sequence"/>
</dbReference>
<dbReference type="OrthoDB" id="5428787at2759"/>
<sequence length="393" mass="41359">MSRAIATVVILAALPSILAQSVDPANNTAFFTRCTTRYGFRPLATGIISVPTWYSFAPETTNTFVITTTEQETITVTPNVTACGVAATETSTVIIISTTTPAATTIPAGAGQLPLLYITPTAISTPTPGSRIKRLQVESGLEVTHPLKRQTPPENVGGFVVNPDGTVSNLRRIYPQRVLCEQRRTTNTTSTVTITGAPTTTTLPLGTAVAISTTTVTTTTTLIETAPTPKVYAACGPNNVVNSIPSTNGSRLNFDRVVYRPLEGFPIANELVVNTTNAVNCCGACQETPNCAGSFYVPSIRECHLRLTERASLPSGNSTLPSLPSGSGAPFANGTTTLPPAVPSSTAPPSTCARGSDTLFLGTIRGRSPLQLRDKFALFFSNGPCGRFTVRTF</sequence>
<dbReference type="AlphaFoldDB" id="A0A6A6VI57"/>